<feature type="domain" description="PKD-like" evidence="3">
    <location>
        <begin position="925"/>
        <end position="976"/>
    </location>
</feature>
<dbReference type="SUPFAM" id="SSF49373">
    <property type="entry name" value="Invasin/intimin cell-adhesion fragments"/>
    <property type="match status" value="2"/>
</dbReference>
<dbReference type="Proteomes" id="UP000248840">
    <property type="component" value="Unassembled WGS sequence"/>
</dbReference>
<evidence type="ECO:0000313" key="5">
    <source>
        <dbReference type="Proteomes" id="UP000248840"/>
    </source>
</evidence>
<sequence>MKKLFLLFFLMIFSLGQSQTLSGTWKVTSIGVGPNQGDIGWWSLSVNSGERACFFDDTYVFNENGTFQNVQGNQTWVEGWQGGSDSCGTPVAPHNGLNAATYSSTSTTLTLLGVGAYIGLAKAVNGSELSSPNSAPSSVTYQISSLTSTTLTLDINVGGAWWCFQLAKQGAIDSTPAAPSPTIASSNVIKIYNDSFIGATTATIDTYRTSWSSASLENVLLSGNNTLKYTNLGFVGIEAVTSPINATNMNIFHIDMYTPNMTTFGVKLVDFGADASYGGGDDVEHQINLTPTQNGWNSYNLLLSDFTSLTTRAHIAQIILVGNGTAYVDNMYFGNAVTSVAPALSNFTIPNKNTSDSDFSITAPTSTSPGSFTYSSSNTDVATIISGNMIHIVGAGTTTITATQAASGNYLSGSITASLVVSQLAQSPISAAPNPPSRNAWDVVSVFSGAYNTITGTNFYPDWGQGTTYEQLNLGTPGNATIHYSNLDYQGINLVPDGNPGINVLSMTKLHIDIWTPNVSPINIYLIAGGENSVTLTPTLSGWNSFDIDLSDYSNQGRNLGNVIQLKIEKPGFSYHAETNSVYFDNIYFWRPTTNLPTPTLTSFNVPNKVLGDASFTITPPTSNSSGAFTYTSSNIAVATVSGNTVTIVGAGSTIITATQAASGSFGAGTISATMIVSYPPPTTNAPIPTVPADRVLSLFSNTYTNVAGTNWFPNWGQSTLVSDFSISNNNIKKYEFLNYQGVEFASPVNASNMTTLHIDVWTPNCTTFEVYLINTTPSTVQQSVSLNPTVSGWNSFDISLAQYTNIALNNIGQLMFIGTPSGTSSVYLDNIYFYKPSPTIAAPTVVSPVNYCKGDIATPLRAGIYGNTLKWYTAATGGTASLTAPTPLTTTAPSTKTYYVSEVFSNGVEGPRASIVVNVNALPTAPTTLTGTAAVGPLVGTTTTATFTTTAVSGATSYLWTVPAGVTIVSGQGTT</sequence>
<feature type="non-terminal residue" evidence="4">
    <location>
        <position position="976"/>
    </location>
</feature>
<dbReference type="Pfam" id="PF19408">
    <property type="entry name" value="PKD_6"/>
    <property type="match status" value="1"/>
</dbReference>
<dbReference type="Pfam" id="PF19081">
    <property type="entry name" value="Ig_7"/>
    <property type="match status" value="1"/>
</dbReference>
<dbReference type="Gene3D" id="2.60.120.430">
    <property type="entry name" value="Galactose-binding lectin"/>
    <property type="match status" value="1"/>
</dbReference>
<keyword evidence="1" id="KW-0732">Signal</keyword>
<feature type="signal peptide" evidence="1">
    <location>
        <begin position="1"/>
        <end position="18"/>
    </location>
</feature>
<evidence type="ECO:0000259" key="3">
    <source>
        <dbReference type="Pfam" id="PF19408"/>
    </source>
</evidence>
<evidence type="ECO:0000256" key="1">
    <source>
        <dbReference type="SAM" id="SignalP"/>
    </source>
</evidence>
<protein>
    <submittedName>
        <fullName evidence="4">Uncharacterized protein</fullName>
    </submittedName>
</protein>
<organism evidence="4 5">
    <name type="scientific">Flavobacterium aciduliphilum</name>
    <dbReference type="NCBI Taxonomy" id="1101402"/>
    <lineage>
        <taxon>Bacteria</taxon>
        <taxon>Pseudomonadati</taxon>
        <taxon>Bacteroidota</taxon>
        <taxon>Flavobacteriia</taxon>
        <taxon>Flavobacteriales</taxon>
        <taxon>Flavobacteriaceae</taxon>
        <taxon>Flavobacterium</taxon>
    </lineage>
</organism>
<gene>
    <name evidence="4" type="ORF">CLV55_104200</name>
</gene>
<reference evidence="4 5" key="1">
    <citation type="submission" date="2018-06" db="EMBL/GenBank/DDBJ databases">
        <title>Genomic Encyclopedia of Archaeal and Bacterial Type Strains, Phase II (KMG-II): from individual species to whole genera.</title>
        <authorList>
            <person name="Goeker M."/>
        </authorList>
    </citation>
    <scope>NUCLEOTIDE SEQUENCE [LARGE SCALE GENOMIC DNA]</scope>
    <source>
        <strain evidence="4 5">DSM 25663</strain>
    </source>
</reference>
<dbReference type="InterPro" id="IPR045829">
    <property type="entry name" value="PKD_6"/>
</dbReference>
<feature type="domain" description="Ig-like" evidence="2">
    <location>
        <begin position="842"/>
        <end position="921"/>
    </location>
</feature>
<dbReference type="InterPro" id="IPR044023">
    <property type="entry name" value="Ig_7"/>
</dbReference>
<dbReference type="Gene3D" id="2.60.40.1080">
    <property type="match status" value="2"/>
</dbReference>
<dbReference type="EMBL" id="QLSZ01000004">
    <property type="protein sequence ID" value="RAR72939.1"/>
    <property type="molecule type" value="Genomic_DNA"/>
</dbReference>
<comment type="caution">
    <text evidence="4">The sequence shown here is derived from an EMBL/GenBank/DDBJ whole genome shotgun (WGS) entry which is preliminary data.</text>
</comment>
<dbReference type="InterPro" id="IPR008964">
    <property type="entry name" value="Invasin/intimin_cell_adhesion"/>
</dbReference>
<feature type="chain" id="PRO_5016413252" evidence="1">
    <location>
        <begin position="19"/>
        <end position="976"/>
    </location>
</feature>
<evidence type="ECO:0000313" key="4">
    <source>
        <dbReference type="EMBL" id="RAR72939.1"/>
    </source>
</evidence>
<evidence type="ECO:0000259" key="2">
    <source>
        <dbReference type="Pfam" id="PF19081"/>
    </source>
</evidence>
<name>A0A328YG55_9FLAO</name>
<proteinExistence type="predicted"/>
<keyword evidence="5" id="KW-1185">Reference proteome</keyword>
<accession>A0A328YG55</accession>
<dbReference type="AlphaFoldDB" id="A0A328YG55"/>